<accession>A0A1Y2LU91</accession>
<reference evidence="1 2" key="1">
    <citation type="journal article" date="2017" name="Genome Announc.">
        <title>Genome sequence of the saprophytic ascomycete Epicoccum nigrum ICMP 19927 strain isolated from New Zealand.</title>
        <authorList>
            <person name="Fokin M."/>
            <person name="Fleetwood D."/>
            <person name="Weir B.S."/>
            <person name="Villas-Boas S.G."/>
        </authorList>
    </citation>
    <scope>NUCLEOTIDE SEQUENCE [LARGE SCALE GENOMIC DNA]</scope>
    <source>
        <strain evidence="1 2">ICMP 19927</strain>
    </source>
</reference>
<dbReference type="Proteomes" id="UP000193240">
    <property type="component" value="Unassembled WGS sequence"/>
</dbReference>
<dbReference type="AlphaFoldDB" id="A0A1Y2LU91"/>
<proteinExistence type="predicted"/>
<dbReference type="EMBL" id="KZ107848">
    <property type="protein sequence ID" value="OSS47383.1"/>
    <property type="molecule type" value="Genomic_DNA"/>
</dbReference>
<organism evidence="1 2">
    <name type="scientific">Epicoccum nigrum</name>
    <name type="common">Soil fungus</name>
    <name type="synonym">Epicoccum purpurascens</name>
    <dbReference type="NCBI Taxonomy" id="105696"/>
    <lineage>
        <taxon>Eukaryota</taxon>
        <taxon>Fungi</taxon>
        <taxon>Dikarya</taxon>
        <taxon>Ascomycota</taxon>
        <taxon>Pezizomycotina</taxon>
        <taxon>Dothideomycetes</taxon>
        <taxon>Pleosporomycetidae</taxon>
        <taxon>Pleosporales</taxon>
        <taxon>Pleosporineae</taxon>
        <taxon>Didymellaceae</taxon>
        <taxon>Epicoccum</taxon>
    </lineage>
</organism>
<evidence type="ECO:0000313" key="2">
    <source>
        <dbReference type="Proteomes" id="UP000193240"/>
    </source>
</evidence>
<protein>
    <submittedName>
        <fullName evidence="1">Uncharacterized protein</fullName>
    </submittedName>
</protein>
<name>A0A1Y2LU91_EPING</name>
<gene>
    <name evidence="1" type="ORF">B5807_07574</name>
</gene>
<sequence length="184" mass="19551">MTANYQALLSQTSAEQSKSQVRTVADIESALDASFAELTVELKSHAHIQTVAVQDATLDSLTSARDAIQTQNSEVLKAVTYNIGFVLDSVSDASAAQDKTADSSAHAVAAASAKLKQLCDTEAAQNSALAGVASSIAEMVDALNKKVDGLLPKEKETEEQHQRHRGLFYAGSTKNHRVLPLGRK</sequence>
<evidence type="ECO:0000313" key="1">
    <source>
        <dbReference type="EMBL" id="OSS47383.1"/>
    </source>
</evidence>
<dbReference type="InParanoid" id="A0A1Y2LU91"/>
<keyword evidence="2" id="KW-1185">Reference proteome</keyword>